<dbReference type="EMBL" id="JAJAGQ010000003">
    <property type="protein sequence ID" value="KAJ8568827.1"/>
    <property type="molecule type" value="Genomic_DNA"/>
</dbReference>
<dbReference type="InterPro" id="IPR001005">
    <property type="entry name" value="SANT/Myb"/>
</dbReference>
<keyword evidence="2" id="KW-0677">Repeat</keyword>
<dbReference type="PANTHER" id="PTHR10641:SF1377">
    <property type="entry name" value="MYB-RELATED PROTEIN MYB4-LIKE"/>
    <property type="match status" value="1"/>
</dbReference>
<evidence type="ECO:0000259" key="6">
    <source>
        <dbReference type="PROSITE" id="PS50090"/>
    </source>
</evidence>
<dbReference type="Pfam" id="PF00249">
    <property type="entry name" value="Myb_DNA-binding"/>
    <property type="match status" value="2"/>
</dbReference>
<dbReference type="PROSITE" id="PS50090">
    <property type="entry name" value="MYB_LIKE"/>
    <property type="match status" value="2"/>
</dbReference>
<feature type="domain" description="Myb-like" evidence="6">
    <location>
        <begin position="62"/>
        <end position="112"/>
    </location>
</feature>
<evidence type="ECO:0000256" key="4">
    <source>
        <dbReference type="ARBA" id="ARBA00023242"/>
    </source>
</evidence>
<evidence type="ECO:0000259" key="7">
    <source>
        <dbReference type="PROSITE" id="PS51294"/>
    </source>
</evidence>
<evidence type="ECO:0000256" key="3">
    <source>
        <dbReference type="ARBA" id="ARBA00023125"/>
    </source>
</evidence>
<feature type="domain" description="HTH myb-type" evidence="7">
    <location>
        <begin position="9"/>
        <end position="61"/>
    </location>
</feature>
<reference evidence="9" key="1">
    <citation type="journal article" date="2023" name="Proc. Natl. Acad. Sci. U.S.A.">
        <title>Genomic and structural basis for evolution of tropane alkaloid biosynthesis.</title>
        <authorList>
            <person name="Wanga Y.-J."/>
            <person name="Taina T."/>
            <person name="Yua J.-Y."/>
            <person name="Lia J."/>
            <person name="Xua B."/>
            <person name="Chenc J."/>
            <person name="D'Auriad J.C."/>
            <person name="Huanga J.-P."/>
            <person name="Huanga S.-X."/>
        </authorList>
    </citation>
    <scope>NUCLEOTIDE SEQUENCE [LARGE SCALE GENOMIC DNA]</scope>
    <source>
        <strain evidence="9">cv. KIB-2019</strain>
    </source>
</reference>
<proteinExistence type="predicted"/>
<feature type="compositionally biased region" description="Low complexity" evidence="5">
    <location>
        <begin position="122"/>
        <end position="141"/>
    </location>
</feature>
<dbReference type="GO" id="GO:0000976">
    <property type="term" value="F:transcription cis-regulatory region binding"/>
    <property type="evidence" value="ECO:0007669"/>
    <property type="project" value="UniProtKB-ARBA"/>
</dbReference>
<dbReference type="GO" id="GO:0010597">
    <property type="term" value="P:green leaf volatile biosynthetic process"/>
    <property type="evidence" value="ECO:0007669"/>
    <property type="project" value="UniProtKB-ARBA"/>
</dbReference>
<protein>
    <submittedName>
        <fullName evidence="8">Uncharacterized protein</fullName>
    </submittedName>
</protein>
<dbReference type="PANTHER" id="PTHR10641">
    <property type="entry name" value="MYB FAMILY TRANSCRIPTION FACTOR"/>
    <property type="match status" value="1"/>
</dbReference>
<dbReference type="GO" id="GO:0005634">
    <property type="term" value="C:nucleus"/>
    <property type="evidence" value="ECO:0007669"/>
    <property type="project" value="UniProtKB-SubCell"/>
</dbReference>
<dbReference type="OrthoDB" id="2143914at2759"/>
<accession>A0A9Q1RR10</accession>
<sequence>MARTPFIDKNGIKRGAWSEDEDNKLRAHVENFGHPNWRQLPKYAGLMRCGKSCRLRWMNYLRPGLKKGNYSLEEEELIIKLHKELGNRWSTIAANLTGRSDNDVKNHWHAHLKKRARLTNINSSTSTEQLTESSQSQNEQSCKLSEHNDQAGYDMKELPISASAHLVDTSCLLEVSSSDLSKLYNGMDWIEEDHIFRSLEQLSSINSVEEQLPDSFCCWTSPIDNFQTEPLDNIWTQPFDNFWTQPFF</sequence>
<dbReference type="PROSITE" id="PS51294">
    <property type="entry name" value="HTH_MYB"/>
    <property type="match status" value="2"/>
</dbReference>
<gene>
    <name evidence="8" type="ORF">K7X08_032458</name>
</gene>
<dbReference type="CDD" id="cd00167">
    <property type="entry name" value="SANT"/>
    <property type="match status" value="2"/>
</dbReference>
<name>A0A9Q1RR10_9SOLA</name>
<dbReference type="SMART" id="SM00717">
    <property type="entry name" value="SANT"/>
    <property type="match status" value="2"/>
</dbReference>
<dbReference type="InterPro" id="IPR009057">
    <property type="entry name" value="Homeodomain-like_sf"/>
</dbReference>
<dbReference type="Gene3D" id="1.10.10.60">
    <property type="entry name" value="Homeodomain-like"/>
    <property type="match status" value="2"/>
</dbReference>
<organism evidence="8 9">
    <name type="scientific">Anisodus acutangulus</name>
    <dbReference type="NCBI Taxonomy" id="402998"/>
    <lineage>
        <taxon>Eukaryota</taxon>
        <taxon>Viridiplantae</taxon>
        <taxon>Streptophyta</taxon>
        <taxon>Embryophyta</taxon>
        <taxon>Tracheophyta</taxon>
        <taxon>Spermatophyta</taxon>
        <taxon>Magnoliopsida</taxon>
        <taxon>eudicotyledons</taxon>
        <taxon>Gunneridae</taxon>
        <taxon>Pentapetalae</taxon>
        <taxon>asterids</taxon>
        <taxon>lamiids</taxon>
        <taxon>Solanales</taxon>
        <taxon>Solanaceae</taxon>
        <taxon>Solanoideae</taxon>
        <taxon>Hyoscyameae</taxon>
        <taxon>Anisodus</taxon>
    </lineage>
</organism>
<evidence type="ECO:0000256" key="5">
    <source>
        <dbReference type="SAM" id="MobiDB-lite"/>
    </source>
</evidence>
<evidence type="ECO:0000256" key="2">
    <source>
        <dbReference type="ARBA" id="ARBA00022737"/>
    </source>
</evidence>
<dbReference type="FunFam" id="1.10.10.60:FF:000001">
    <property type="entry name" value="MYB-related transcription factor"/>
    <property type="match status" value="1"/>
</dbReference>
<dbReference type="InterPro" id="IPR017930">
    <property type="entry name" value="Myb_dom"/>
</dbReference>
<evidence type="ECO:0000313" key="8">
    <source>
        <dbReference type="EMBL" id="KAJ8568827.1"/>
    </source>
</evidence>
<evidence type="ECO:0000313" key="9">
    <source>
        <dbReference type="Proteomes" id="UP001152561"/>
    </source>
</evidence>
<dbReference type="InterPro" id="IPR015495">
    <property type="entry name" value="Myb_TF_plants"/>
</dbReference>
<dbReference type="AlphaFoldDB" id="A0A9Q1RR10"/>
<dbReference type="SUPFAM" id="SSF46689">
    <property type="entry name" value="Homeodomain-like"/>
    <property type="match status" value="1"/>
</dbReference>
<keyword evidence="4" id="KW-0539">Nucleus</keyword>
<keyword evidence="9" id="KW-1185">Reference proteome</keyword>
<feature type="domain" description="Myb-like" evidence="6">
    <location>
        <begin position="9"/>
        <end position="61"/>
    </location>
</feature>
<dbReference type="Proteomes" id="UP001152561">
    <property type="component" value="Unassembled WGS sequence"/>
</dbReference>
<comment type="subcellular location">
    <subcellularLocation>
        <location evidence="1">Nucleus</location>
    </subcellularLocation>
</comment>
<comment type="caution">
    <text evidence="8">The sequence shown here is derived from an EMBL/GenBank/DDBJ whole genome shotgun (WGS) entry which is preliminary data.</text>
</comment>
<feature type="domain" description="HTH myb-type" evidence="7">
    <location>
        <begin position="62"/>
        <end position="116"/>
    </location>
</feature>
<evidence type="ECO:0000256" key="1">
    <source>
        <dbReference type="ARBA" id="ARBA00004123"/>
    </source>
</evidence>
<keyword evidence="3" id="KW-0238">DNA-binding</keyword>
<feature type="region of interest" description="Disordered" evidence="5">
    <location>
        <begin position="121"/>
        <end position="146"/>
    </location>
</feature>